<dbReference type="Proteomes" id="UP000007110">
    <property type="component" value="Unassembled WGS sequence"/>
</dbReference>
<feature type="transmembrane region" description="Helical" evidence="6">
    <location>
        <begin position="293"/>
        <end position="315"/>
    </location>
</feature>
<dbReference type="PRINTS" id="PR01315">
    <property type="entry name" value="BATTENIN"/>
</dbReference>
<accession>A0A7M7P7Z6</accession>
<comment type="similarity">
    <text evidence="2 6">Belongs to the battenin family.</text>
</comment>
<dbReference type="KEGG" id="spu:105440370"/>
<feature type="transmembrane region" description="Helical" evidence="6">
    <location>
        <begin position="53"/>
        <end position="71"/>
    </location>
</feature>
<dbReference type="GO" id="GO:0005765">
    <property type="term" value="C:lysosomal membrane"/>
    <property type="evidence" value="ECO:0007669"/>
    <property type="project" value="UniProtKB-SubCell"/>
</dbReference>
<dbReference type="GeneID" id="105440370"/>
<dbReference type="RefSeq" id="XP_030845186.1">
    <property type="nucleotide sequence ID" value="XM_030989326.1"/>
</dbReference>
<evidence type="ECO:0000256" key="2">
    <source>
        <dbReference type="ARBA" id="ARBA00007467"/>
    </source>
</evidence>
<evidence type="ECO:0000256" key="3">
    <source>
        <dbReference type="ARBA" id="ARBA00022692"/>
    </source>
</evidence>
<evidence type="ECO:0000256" key="6">
    <source>
        <dbReference type="RuleBase" id="RU361113"/>
    </source>
</evidence>
<dbReference type="PANTHER" id="PTHR10981">
    <property type="entry name" value="BATTENIN"/>
    <property type="match status" value="1"/>
</dbReference>
<dbReference type="OMA" id="SEYHVGC"/>
<dbReference type="SUPFAM" id="SSF103473">
    <property type="entry name" value="MFS general substrate transporter"/>
    <property type="match status" value="1"/>
</dbReference>
<evidence type="ECO:0000256" key="5">
    <source>
        <dbReference type="ARBA" id="ARBA00023136"/>
    </source>
</evidence>
<dbReference type="EnsemblMetazoa" id="XM_030989327">
    <property type="protein sequence ID" value="XP_030845187"/>
    <property type="gene ID" value="LOC105440370"/>
</dbReference>
<reference evidence="8" key="1">
    <citation type="submission" date="2015-02" db="EMBL/GenBank/DDBJ databases">
        <title>Genome sequencing for Strongylocentrotus purpuratus.</title>
        <authorList>
            <person name="Murali S."/>
            <person name="Liu Y."/>
            <person name="Vee V."/>
            <person name="English A."/>
            <person name="Wang M."/>
            <person name="Skinner E."/>
            <person name="Han Y."/>
            <person name="Muzny D.M."/>
            <person name="Worley K.C."/>
            <person name="Gibbs R.A."/>
        </authorList>
    </citation>
    <scope>NUCLEOTIDE SEQUENCE</scope>
</reference>
<feature type="transmembrane region" description="Helical" evidence="6">
    <location>
        <begin position="346"/>
        <end position="371"/>
    </location>
</feature>
<reference evidence="7" key="2">
    <citation type="submission" date="2021-01" db="UniProtKB">
        <authorList>
            <consortium name="EnsemblMetazoa"/>
        </authorList>
    </citation>
    <scope>IDENTIFICATION</scope>
</reference>
<organism evidence="7 8">
    <name type="scientific">Strongylocentrotus purpuratus</name>
    <name type="common">Purple sea urchin</name>
    <dbReference type="NCBI Taxonomy" id="7668"/>
    <lineage>
        <taxon>Eukaryota</taxon>
        <taxon>Metazoa</taxon>
        <taxon>Echinodermata</taxon>
        <taxon>Eleutherozoa</taxon>
        <taxon>Echinozoa</taxon>
        <taxon>Echinoidea</taxon>
        <taxon>Euechinoidea</taxon>
        <taxon>Echinacea</taxon>
        <taxon>Camarodonta</taxon>
        <taxon>Echinidea</taxon>
        <taxon>Strongylocentrotidae</taxon>
        <taxon>Strongylocentrotus</taxon>
    </lineage>
</organism>
<evidence type="ECO:0000313" key="7">
    <source>
        <dbReference type="EnsemblMetazoa" id="XP_030845187"/>
    </source>
</evidence>
<feature type="transmembrane region" description="Helical" evidence="6">
    <location>
        <begin position="178"/>
        <end position="200"/>
    </location>
</feature>
<feature type="transmembrane region" description="Helical" evidence="6">
    <location>
        <begin position="83"/>
        <end position="102"/>
    </location>
</feature>
<evidence type="ECO:0000256" key="1">
    <source>
        <dbReference type="ARBA" id="ARBA00004127"/>
    </source>
</evidence>
<dbReference type="InterPro" id="IPR036259">
    <property type="entry name" value="MFS_trans_sf"/>
</dbReference>
<dbReference type="InterPro" id="IPR003492">
    <property type="entry name" value="Battenin_disease_Cln3"/>
</dbReference>
<keyword evidence="5 6" id="KW-0472">Membrane</keyword>
<feature type="transmembrane region" description="Helical" evidence="6">
    <location>
        <begin position="383"/>
        <end position="407"/>
    </location>
</feature>
<protein>
    <recommendedName>
        <fullName evidence="6">Battenin</fullName>
    </recommendedName>
</protein>
<dbReference type="GO" id="GO:0012505">
    <property type="term" value="C:endomembrane system"/>
    <property type="evidence" value="ECO:0007669"/>
    <property type="project" value="UniProtKB-SubCell"/>
</dbReference>
<dbReference type="OrthoDB" id="5965864at2759"/>
<keyword evidence="6" id="KW-0458">Lysosome</keyword>
<dbReference type="Pfam" id="PF02487">
    <property type="entry name" value="CLN3"/>
    <property type="match status" value="1"/>
</dbReference>
<proteinExistence type="inferred from homology"/>
<feature type="transmembrane region" description="Helical" evidence="6">
    <location>
        <begin position="108"/>
        <end position="130"/>
    </location>
</feature>
<keyword evidence="4 6" id="KW-1133">Transmembrane helix</keyword>
<feature type="transmembrane region" description="Helical" evidence="6">
    <location>
        <begin position="322"/>
        <end position="340"/>
    </location>
</feature>
<dbReference type="AlphaFoldDB" id="A0A7M7P7Z6"/>
<dbReference type="InParanoid" id="A0A7M7P7Z6"/>
<sequence length="414" mass="45648">MYQPVPVVQLNNTPHFRRNWVGFFLLGLSNMLPLAMVSAGANSIARSYGREGFIAAVYGFSGSLTIVVKMLNAFVLSRLSYNIRFAINSLVLLLGIAGIAFAPNFITAIVAVVVIGGSYAFGESVVLGYLSKFDSRLVNAWSSGCGCAGLLGAAFLITFGCVLEQTTDKATDLRLINWYSFLACCPFVFIYLVAYLVVIVEPPQERTLAPVSGYSDNPAQVTDEDQSIQSTEQDALLGSEPKRFTMADRRRGFKLIWKLGLNLAAATFATYVCRVSSAKAEDNTVYDQNCPELYVSLQLCFMAAQFASLSSVQLIKIRKVQILSAVQLMNAVIWIVNTRYKFMPVYILPAYMVFIGLIMGAIYVNTFYMIHNDDIYPKGHRDLLANLTAMFLTLGVSLSSILMTALYKTVLLDF</sequence>
<name>A0A7M7P7Z6_STRPU</name>
<dbReference type="Gene3D" id="1.20.1250.20">
    <property type="entry name" value="MFS general substrate transporter like domains"/>
    <property type="match status" value="1"/>
</dbReference>
<evidence type="ECO:0000313" key="8">
    <source>
        <dbReference type="Proteomes" id="UP000007110"/>
    </source>
</evidence>
<comment type="subcellular location">
    <subcellularLocation>
        <location evidence="1">Endomembrane system</location>
        <topology evidence="1">Multi-pass membrane protein</topology>
    </subcellularLocation>
    <subcellularLocation>
        <location evidence="6">Lysosome membrane</location>
        <topology evidence="6">Multi-pass membrane protein</topology>
    </subcellularLocation>
</comment>
<keyword evidence="3 6" id="KW-0812">Transmembrane</keyword>
<feature type="transmembrane region" description="Helical" evidence="6">
    <location>
        <begin position="137"/>
        <end position="158"/>
    </location>
</feature>
<dbReference type="EnsemblMetazoa" id="XM_030989326">
    <property type="protein sequence ID" value="XP_030845186"/>
    <property type="gene ID" value="LOC105440370"/>
</dbReference>
<feature type="transmembrane region" description="Helical" evidence="6">
    <location>
        <begin position="255"/>
        <end position="273"/>
    </location>
</feature>
<dbReference type="PANTHER" id="PTHR10981:SF7">
    <property type="entry name" value="BATTENIN"/>
    <property type="match status" value="1"/>
</dbReference>
<keyword evidence="8" id="KW-1185">Reference proteome</keyword>
<dbReference type="RefSeq" id="XP_030845187.1">
    <property type="nucleotide sequence ID" value="XM_030989327.1"/>
</dbReference>
<evidence type="ECO:0000256" key="4">
    <source>
        <dbReference type="ARBA" id="ARBA00022989"/>
    </source>
</evidence>
<feature type="transmembrane region" description="Helical" evidence="6">
    <location>
        <begin position="20"/>
        <end position="41"/>
    </location>
</feature>